<dbReference type="PIRSF" id="PIRSF016379">
    <property type="entry name" value="ENT"/>
    <property type="match status" value="1"/>
</dbReference>
<accession>A0AAV7Y7A5</accession>
<feature type="transmembrane region" description="Helical" evidence="7">
    <location>
        <begin position="125"/>
        <end position="150"/>
    </location>
</feature>
<feature type="transmembrane region" description="Helical" evidence="7">
    <location>
        <begin position="359"/>
        <end position="378"/>
    </location>
</feature>
<keyword evidence="3" id="KW-0813">Transport</keyword>
<evidence type="ECO:0000256" key="7">
    <source>
        <dbReference type="SAM" id="Phobius"/>
    </source>
</evidence>
<sequence length="483" mass="54828">MQNQQKTIQHSSLFYFYFIFLGIAHLLPYHSIIVAYDYFENTLGKRSKNFEFYFVTTFNLTTIPPFLVAFIYATKNTKQKAGKQNFFSNPLTRHTVRIVPSLIFYVLVVISIPIITSKIHSERAFIILVIEIGFVGVATGIVEFGIYGLASIANPKYIVAIVTGQGVSGVLLSIIRMITKATGNTPINGVKSSGFLFFFSCGLIILLVLIGYLFLIRSKFMKFNIDRYTRNVLESKLLYIEPLENIMIGQTSDNEKRNLLSINKSQGNYKNNIVIESGSGSGSGSESESGEVKEMKSEKVLLFQTKNQQSRLKSIWKIFIKLLKMEISIFLIFLISLAIFPSIAVRIPSTNPKLNKSDWFPLILIFVFDLSDLIGRTLPKWFNNFISNNLLFWVIFSRSIFIVLYILMVKKIIFNEFITFICIFLTSLTDGYCSCLVLMRAPNLPSIKPEEKNIASLLMALFLQLGLFSGSCLSWLLLPLIEK</sequence>
<protein>
    <submittedName>
        <fullName evidence="8">Equilibrative nucleoside transporter 1 isoform a</fullName>
    </submittedName>
</protein>
<evidence type="ECO:0000256" key="2">
    <source>
        <dbReference type="ARBA" id="ARBA00007965"/>
    </source>
</evidence>
<evidence type="ECO:0000256" key="6">
    <source>
        <dbReference type="ARBA" id="ARBA00023136"/>
    </source>
</evidence>
<feature type="transmembrane region" description="Helical" evidence="7">
    <location>
        <begin position="12"/>
        <end position="32"/>
    </location>
</feature>
<reference evidence="8" key="1">
    <citation type="submission" date="2022-08" db="EMBL/GenBank/DDBJ databases">
        <title>Novel sulphate-reducing endosymbionts in the free-living metamonad Anaeramoeba.</title>
        <authorList>
            <person name="Jerlstrom-Hultqvist J."/>
            <person name="Cepicka I."/>
            <person name="Gallot-Lavallee L."/>
            <person name="Salas-Leiva D."/>
            <person name="Curtis B.A."/>
            <person name="Zahonova K."/>
            <person name="Pipaliya S."/>
            <person name="Dacks J."/>
            <person name="Roger A.J."/>
        </authorList>
    </citation>
    <scope>NUCLEOTIDE SEQUENCE</scope>
    <source>
        <strain evidence="8">Busselton2</strain>
    </source>
</reference>
<dbReference type="PANTHER" id="PTHR10332:SF10">
    <property type="entry name" value="EQUILIBRATIVE NUCLEOSIDE TRANSPORTER 4"/>
    <property type="match status" value="1"/>
</dbReference>
<proteinExistence type="inferred from homology"/>
<feature type="transmembrane region" description="Helical" evidence="7">
    <location>
        <begin position="157"/>
        <end position="175"/>
    </location>
</feature>
<keyword evidence="4 7" id="KW-0812">Transmembrane</keyword>
<feature type="transmembrane region" description="Helical" evidence="7">
    <location>
        <begin position="454"/>
        <end position="478"/>
    </location>
</feature>
<dbReference type="AlphaFoldDB" id="A0AAV7Y7A5"/>
<comment type="subcellular location">
    <subcellularLocation>
        <location evidence="1">Membrane</location>
        <topology evidence="1">Multi-pass membrane protein</topology>
    </subcellularLocation>
</comment>
<dbReference type="InterPro" id="IPR002259">
    <property type="entry name" value="Eqnu_transpt"/>
</dbReference>
<evidence type="ECO:0000256" key="5">
    <source>
        <dbReference type="ARBA" id="ARBA00022989"/>
    </source>
</evidence>
<comment type="caution">
    <text evidence="8">The sequence shown here is derived from an EMBL/GenBank/DDBJ whole genome shotgun (WGS) entry which is preliminary data.</text>
</comment>
<comment type="similarity">
    <text evidence="2">Belongs to the SLC29A/ENT transporter (TC 2.A.57) family.</text>
</comment>
<feature type="transmembrane region" description="Helical" evidence="7">
    <location>
        <begin position="413"/>
        <end position="433"/>
    </location>
</feature>
<feature type="transmembrane region" description="Helical" evidence="7">
    <location>
        <begin position="327"/>
        <end position="347"/>
    </location>
</feature>
<dbReference type="PANTHER" id="PTHR10332">
    <property type="entry name" value="EQUILIBRATIVE NUCLEOSIDE TRANSPORTER"/>
    <property type="match status" value="1"/>
</dbReference>
<gene>
    <name evidence="8" type="ORF">M0812_27154</name>
</gene>
<evidence type="ECO:0000256" key="3">
    <source>
        <dbReference type="ARBA" id="ARBA00022448"/>
    </source>
</evidence>
<keyword evidence="5 7" id="KW-1133">Transmembrane helix</keyword>
<keyword evidence="6 7" id="KW-0472">Membrane</keyword>
<feature type="transmembrane region" description="Helical" evidence="7">
    <location>
        <begin position="195"/>
        <end position="215"/>
    </location>
</feature>
<evidence type="ECO:0000256" key="1">
    <source>
        <dbReference type="ARBA" id="ARBA00004141"/>
    </source>
</evidence>
<feature type="transmembrane region" description="Helical" evidence="7">
    <location>
        <begin position="52"/>
        <end position="74"/>
    </location>
</feature>
<evidence type="ECO:0000313" key="9">
    <source>
        <dbReference type="Proteomes" id="UP001146793"/>
    </source>
</evidence>
<feature type="transmembrane region" description="Helical" evidence="7">
    <location>
        <begin position="95"/>
        <end position="119"/>
    </location>
</feature>
<dbReference type="GO" id="GO:0005337">
    <property type="term" value="F:nucleoside transmembrane transporter activity"/>
    <property type="evidence" value="ECO:0007669"/>
    <property type="project" value="InterPro"/>
</dbReference>
<dbReference type="GO" id="GO:0005886">
    <property type="term" value="C:plasma membrane"/>
    <property type="evidence" value="ECO:0007669"/>
    <property type="project" value="TreeGrafter"/>
</dbReference>
<name>A0AAV7Y7A5_9EUKA</name>
<organism evidence="8 9">
    <name type="scientific">Anaeramoeba flamelloides</name>
    <dbReference type="NCBI Taxonomy" id="1746091"/>
    <lineage>
        <taxon>Eukaryota</taxon>
        <taxon>Metamonada</taxon>
        <taxon>Anaeramoebidae</taxon>
        <taxon>Anaeramoeba</taxon>
    </lineage>
</organism>
<dbReference type="EMBL" id="JANTQA010000070">
    <property type="protein sequence ID" value="KAJ3424730.1"/>
    <property type="molecule type" value="Genomic_DNA"/>
</dbReference>
<evidence type="ECO:0000313" key="8">
    <source>
        <dbReference type="EMBL" id="KAJ3424730.1"/>
    </source>
</evidence>
<dbReference type="Proteomes" id="UP001146793">
    <property type="component" value="Unassembled WGS sequence"/>
</dbReference>
<evidence type="ECO:0000256" key="4">
    <source>
        <dbReference type="ARBA" id="ARBA00022692"/>
    </source>
</evidence>
<dbReference type="Pfam" id="PF01733">
    <property type="entry name" value="Nucleoside_tran"/>
    <property type="match status" value="1"/>
</dbReference>
<feature type="transmembrane region" description="Helical" evidence="7">
    <location>
        <begin position="390"/>
        <end position="407"/>
    </location>
</feature>